<evidence type="ECO:0000313" key="3">
    <source>
        <dbReference type="Proteomes" id="UP000176998"/>
    </source>
</evidence>
<comment type="caution">
    <text evidence="2">The sequence shown here is derived from an EMBL/GenBank/DDBJ whole genome shotgun (WGS) entry which is preliminary data.</text>
</comment>
<dbReference type="RefSeq" id="XP_022481180.1">
    <property type="nucleotide sequence ID" value="XM_022612041.1"/>
</dbReference>
<dbReference type="AlphaFoldDB" id="A0A1G4BRX2"/>
<dbReference type="GeneID" id="34553551"/>
<protein>
    <submittedName>
        <fullName evidence="2">Uncharacterized protein</fullName>
    </submittedName>
</protein>
<sequence>MMKLTTTTSTAPSILLTTLALVATSSAASHCDRKYIAGGYYWEITMQNVGRDNIERHCGRLWENLKGMASCMVYPPNGCESSLRGDDLFLWMTTSIACSKNDVHKAFHGANRSRFGPISCTE</sequence>
<feature type="chain" id="PRO_5009603254" evidence="1">
    <location>
        <begin position="28"/>
        <end position="122"/>
    </location>
</feature>
<keyword evidence="3" id="KW-1185">Reference proteome</keyword>
<evidence type="ECO:0000313" key="2">
    <source>
        <dbReference type="EMBL" id="OHF04045.1"/>
    </source>
</evidence>
<gene>
    <name evidence="2" type="ORF">CORC01_00384</name>
</gene>
<dbReference type="Proteomes" id="UP000176998">
    <property type="component" value="Unassembled WGS sequence"/>
</dbReference>
<accession>A0A1G4BRX2</accession>
<organism evidence="2 3">
    <name type="scientific">Colletotrichum orchidophilum</name>
    <dbReference type="NCBI Taxonomy" id="1209926"/>
    <lineage>
        <taxon>Eukaryota</taxon>
        <taxon>Fungi</taxon>
        <taxon>Dikarya</taxon>
        <taxon>Ascomycota</taxon>
        <taxon>Pezizomycotina</taxon>
        <taxon>Sordariomycetes</taxon>
        <taxon>Hypocreomycetidae</taxon>
        <taxon>Glomerellales</taxon>
        <taxon>Glomerellaceae</taxon>
        <taxon>Colletotrichum</taxon>
    </lineage>
</organism>
<keyword evidence="1" id="KW-0732">Signal</keyword>
<dbReference type="EMBL" id="MJBS01000003">
    <property type="protein sequence ID" value="OHF04045.1"/>
    <property type="molecule type" value="Genomic_DNA"/>
</dbReference>
<reference evidence="2 3" key="1">
    <citation type="submission" date="2016-09" db="EMBL/GenBank/DDBJ databases">
        <authorList>
            <person name="Capua I."/>
            <person name="De Benedictis P."/>
            <person name="Joannis T."/>
            <person name="Lombin L.H."/>
            <person name="Cattoli G."/>
        </authorList>
    </citation>
    <scope>NUCLEOTIDE SEQUENCE [LARGE SCALE GENOMIC DNA]</scope>
    <source>
        <strain evidence="2 3">IMI 309357</strain>
    </source>
</reference>
<feature type="signal peptide" evidence="1">
    <location>
        <begin position="1"/>
        <end position="27"/>
    </location>
</feature>
<name>A0A1G4BRX2_9PEZI</name>
<dbReference type="OrthoDB" id="4788795at2759"/>
<proteinExistence type="predicted"/>
<evidence type="ECO:0000256" key="1">
    <source>
        <dbReference type="SAM" id="SignalP"/>
    </source>
</evidence>